<dbReference type="AlphaFoldDB" id="A0A0L0TCF6"/>
<dbReference type="SMART" id="SM00721">
    <property type="entry name" value="BAR"/>
    <property type="match status" value="1"/>
</dbReference>
<feature type="compositionally biased region" description="Low complexity" evidence="2">
    <location>
        <begin position="237"/>
        <end position="250"/>
    </location>
</feature>
<feature type="domain" description="BAR" evidence="3">
    <location>
        <begin position="16"/>
        <end position="239"/>
    </location>
</feature>
<evidence type="ECO:0000256" key="1">
    <source>
        <dbReference type="SAM" id="Coils"/>
    </source>
</evidence>
<dbReference type="Gene3D" id="1.20.1270.60">
    <property type="entry name" value="Arfaptin homology (AH) domain/BAR domain"/>
    <property type="match status" value="1"/>
</dbReference>
<feature type="compositionally biased region" description="Basic residues" evidence="2">
    <location>
        <begin position="251"/>
        <end position="260"/>
    </location>
</feature>
<dbReference type="PROSITE" id="PS51021">
    <property type="entry name" value="BAR"/>
    <property type="match status" value="1"/>
</dbReference>
<organism evidence="4 5">
    <name type="scientific">Allomyces macrogynus (strain ATCC 38327)</name>
    <name type="common">Allomyces javanicus var. macrogynus</name>
    <dbReference type="NCBI Taxonomy" id="578462"/>
    <lineage>
        <taxon>Eukaryota</taxon>
        <taxon>Fungi</taxon>
        <taxon>Fungi incertae sedis</taxon>
        <taxon>Blastocladiomycota</taxon>
        <taxon>Blastocladiomycetes</taxon>
        <taxon>Blastocladiales</taxon>
        <taxon>Blastocladiaceae</taxon>
        <taxon>Allomyces</taxon>
    </lineage>
</organism>
<dbReference type="STRING" id="578462.A0A0L0TCF6"/>
<feature type="region of interest" description="Disordered" evidence="2">
    <location>
        <begin position="235"/>
        <end position="266"/>
    </location>
</feature>
<reference evidence="5" key="2">
    <citation type="submission" date="2009-11" db="EMBL/GenBank/DDBJ databases">
        <title>The Genome Sequence of Allomyces macrogynus strain ATCC 38327.</title>
        <authorList>
            <consortium name="The Broad Institute Genome Sequencing Platform"/>
            <person name="Russ C."/>
            <person name="Cuomo C."/>
            <person name="Shea T."/>
            <person name="Young S.K."/>
            <person name="Zeng Q."/>
            <person name="Koehrsen M."/>
            <person name="Haas B."/>
            <person name="Borodovsky M."/>
            <person name="Guigo R."/>
            <person name="Alvarado L."/>
            <person name="Berlin A."/>
            <person name="Borenstein D."/>
            <person name="Chen Z."/>
            <person name="Engels R."/>
            <person name="Freedman E."/>
            <person name="Gellesch M."/>
            <person name="Goldberg J."/>
            <person name="Griggs A."/>
            <person name="Gujja S."/>
            <person name="Heiman D."/>
            <person name="Hepburn T."/>
            <person name="Howarth C."/>
            <person name="Jen D."/>
            <person name="Larson L."/>
            <person name="Lewis B."/>
            <person name="Mehta T."/>
            <person name="Park D."/>
            <person name="Pearson M."/>
            <person name="Roberts A."/>
            <person name="Saif S."/>
            <person name="Shenoy N."/>
            <person name="Sisk P."/>
            <person name="Stolte C."/>
            <person name="Sykes S."/>
            <person name="Walk T."/>
            <person name="White J."/>
            <person name="Yandava C."/>
            <person name="Burger G."/>
            <person name="Gray M.W."/>
            <person name="Holland P.W.H."/>
            <person name="King N."/>
            <person name="Lang F.B.F."/>
            <person name="Roger A.J."/>
            <person name="Ruiz-Trillo I."/>
            <person name="Lander E."/>
            <person name="Nusbaum C."/>
        </authorList>
    </citation>
    <scope>NUCLEOTIDE SEQUENCE [LARGE SCALE GENOMIC DNA]</scope>
    <source>
        <strain evidence="5">ATCC 38327</strain>
    </source>
</reference>
<sequence>MASIAKNFGKFRQWTNERLGHAGRTETTVEFKQLERQTDARREAVERILAVSDKYASTLDAKKVTGAGINEELVPQIALGATLLDLGSLMGEKTTYGHDLIIVGEAQDKLGALQATYLTRLRAGFLADLEEYVQESQRYNELKRKLESRRLDYDAKLAKVQKSKKEKPELEEEVRAAQFKYEESMQDVENQMVYLSEFEQGHTSIQDLVAAQLEYYQQCADQLIALQANLGVPPAPGSTISSTSGSSRTRVGPRARRRPRLTQTDHHFALARGAALGVQLAARPGRTAPLATPANDPPLGVAAGPS</sequence>
<accession>A0A0L0TCF6</accession>
<dbReference type="Pfam" id="PF03114">
    <property type="entry name" value="BAR"/>
    <property type="match status" value="1"/>
</dbReference>
<dbReference type="InterPro" id="IPR027267">
    <property type="entry name" value="AH/BAR_dom_sf"/>
</dbReference>
<dbReference type="VEuPathDB" id="FungiDB:AMAG_16712"/>
<feature type="coiled-coil region" evidence="1">
    <location>
        <begin position="129"/>
        <end position="180"/>
    </location>
</feature>
<evidence type="ECO:0000259" key="3">
    <source>
        <dbReference type="PROSITE" id="PS51021"/>
    </source>
</evidence>
<dbReference type="GO" id="GO:0005737">
    <property type="term" value="C:cytoplasm"/>
    <property type="evidence" value="ECO:0007669"/>
    <property type="project" value="InterPro"/>
</dbReference>
<proteinExistence type="predicted"/>
<keyword evidence="5" id="KW-1185">Reference proteome</keyword>
<gene>
    <name evidence="4" type="ORF">AMAG_16712</name>
</gene>
<reference evidence="4 5" key="1">
    <citation type="submission" date="2009-11" db="EMBL/GenBank/DDBJ databases">
        <title>Annotation of Allomyces macrogynus ATCC 38327.</title>
        <authorList>
            <consortium name="The Broad Institute Genome Sequencing Platform"/>
            <person name="Russ C."/>
            <person name="Cuomo C."/>
            <person name="Burger G."/>
            <person name="Gray M.W."/>
            <person name="Holland P.W.H."/>
            <person name="King N."/>
            <person name="Lang F.B.F."/>
            <person name="Roger A.J."/>
            <person name="Ruiz-Trillo I."/>
            <person name="Young S.K."/>
            <person name="Zeng Q."/>
            <person name="Gargeya S."/>
            <person name="Fitzgerald M."/>
            <person name="Haas B."/>
            <person name="Abouelleil A."/>
            <person name="Alvarado L."/>
            <person name="Arachchi H.M."/>
            <person name="Berlin A."/>
            <person name="Chapman S.B."/>
            <person name="Gearin G."/>
            <person name="Goldberg J."/>
            <person name="Griggs A."/>
            <person name="Gujja S."/>
            <person name="Hansen M."/>
            <person name="Heiman D."/>
            <person name="Howarth C."/>
            <person name="Larimer J."/>
            <person name="Lui A."/>
            <person name="MacDonald P.J.P."/>
            <person name="McCowen C."/>
            <person name="Montmayeur A."/>
            <person name="Murphy C."/>
            <person name="Neiman D."/>
            <person name="Pearson M."/>
            <person name="Priest M."/>
            <person name="Roberts A."/>
            <person name="Saif S."/>
            <person name="Shea T."/>
            <person name="Sisk P."/>
            <person name="Stolte C."/>
            <person name="Sykes S."/>
            <person name="Wortman J."/>
            <person name="Nusbaum C."/>
            <person name="Birren B."/>
        </authorList>
    </citation>
    <scope>NUCLEOTIDE SEQUENCE [LARGE SCALE GENOMIC DNA]</scope>
    <source>
        <strain evidence="4 5">ATCC 38327</strain>
    </source>
</reference>
<dbReference type="EMBL" id="GG745378">
    <property type="protein sequence ID" value="KNE72229.1"/>
    <property type="molecule type" value="Genomic_DNA"/>
</dbReference>
<dbReference type="eggNOG" id="KOG1118">
    <property type="taxonomic scope" value="Eukaryota"/>
</dbReference>
<protein>
    <recommendedName>
        <fullName evidence="3">BAR domain-containing protein</fullName>
    </recommendedName>
</protein>
<dbReference type="OrthoDB" id="14167at2759"/>
<evidence type="ECO:0000256" key="2">
    <source>
        <dbReference type="SAM" id="MobiDB-lite"/>
    </source>
</evidence>
<name>A0A0L0TCF6_ALLM3</name>
<dbReference type="InterPro" id="IPR004148">
    <property type="entry name" value="BAR_dom"/>
</dbReference>
<feature type="region of interest" description="Disordered" evidence="2">
    <location>
        <begin position="287"/>
        <end position="306"/>
    </location>
</feature>
<dbReference type="Proteomes" id="UP000054350">
    <property type="component" value="Unassembled WGS sequence"/>
</dbReference>
<evidence type="ECO:0000313" key="5">
    <source>
        <dbReference type="Proteomes" id="UP000054350"/>
    </source>
</evidence>
<evidence type="ECO:0000313" key="4">
    <source>
        <dbReference type="EMBL" id="KNE72229.1"/>
    </source>
</evidence>
<dbReference type="SUPFAM" id="SSF103657">
    <property type="entry name" value="BAR/IMD domain-like"/>
    <property type="match status" value="1"/>
</dbReference>
<dbReference type="OMA" id="NFLENDX"/>
<keyword evidence="1" id="KW-0175">Coiled coil</keyword>